<protein>
    <submittedName>
        <fullName evidence="1">Uncharacterized protein</fullName>
    </submittedName>
</protein>
<sequence length="37" mass="4222">KILPQSKEVDDGRMFSCSRHQIGAHIFLGNIHFLARV</sequence>
<evidence type="ECO:0000313" key="1">
    <source>
        <dbReference type="EMBL" id="KFM59652.1"/>
    </source>
</evidence>
<feature type="non-terminal residue" evidence="1">
    <location>
        <position position="1"/>
    </location>
</feature>
<name>A0A087T3G3_STEMI</name>
<keyword evidence="2" id="KW-1185">Reference proteome</keyword>
<gene>
    <name evidence="1" type="ORF">X975_05237</name>
</gene>
<organism evidence="1 2">
    <name type="scientific">Stegodyphus mimosarum</name>
    <name type="common">African social velvet spider</name>
    <dbReference type="NCBI Taxonomy" id="407821"/>
    <lineage>
        <taxon>Eukaryota</taxon>
        <taxon>Metazoa</taxon>
        <taxon>Ecdysozoa</taxon>
        <taxon>Arthropoda</taxon>
        <taxon>Chelicerata</taxon>
        <taxon>Arachnida</taxon>
        <taxon>Araneae</taxon>
        <taxon>Araneomorphae</taxon>
        <taxon>Entelegynae</taxon>
        <taxon>Eresoidea</taxon>
        <taxon>Eresidae</taxon>
        <taxon>Stegodyphus</taxon>
    </lineage>
</organism>
<evidence type="ECO:0000313" key="2">
    <source>
        <dbReference type="Proteomes" id="UP000054359"/>
    </source>
</evidence>
<reference evidence="1 2" key="1">
    <citation type="submission" date="2013-11" db="EMBL/GenBank/DDBJ databases">
        <title>Genome sequencing of Stegodyphus mimosarum.</title>
        <authorList>
            <person name="Bechsgaard J."/>
        </authorList>
    </citation>
    <scope>NUCLEOTIDE SEQUENCE [LARGE SCALE GENOMIC DNA]</scope>
</reference>
<dbReference type="EMBL" id="KK113236">
    <property type="protein sequence ID" value="KFM59652.1"/>
    <property type="molecule type" value="Genomic_DNA"/>
</dbReference>
<accession>A0A087T3G3</accession>
<dbReference type="AlphaFoldDB" id="A0A087T3G3"/>
<feature type="non-terminal residue" evidence="1">
    <location>
        <position position="37"/>
    </location>
</feature>
<proteinExistence type="predicted"/>
<dbReference type="Proteomes" id="UP000054359">
    <property type="component" value="Unassembled WGS sequence"/>
</dbReference>